<proteinExistence type="predicted"/>
<dbReference type="EMBL" id="KV448302">
    <property type="protein sequence ID" value="OAX38296.1"/>
    <property type="molecule type" value="Genomic_DNA"/>
</dbReference>
<name>A0A1B7N0C2_9AGAM</name>
<feature type="domain" description="Fungal-type protein kinase" evidence="1">
    <location>
        <begin position="9"/>
        <end position="62"/>
    </location>
</feature>
<dbReference type="Proteomes" id="UP000092154">
    <property type="component" value="Unassembled WGS sequence"/>
</dbReference>
<dbReference type="OrthoDB" id="5584477at2759"/>
<dbReference type="Pfam" id="PF17667">
    <property type="entry name" value="Pkinase_fungal"/>
    <property type="match status" value="1"/>
</dbReference>
<feature type="non-terminal residue" evidence="2">
    <location>
        <position position="62"/>
    </location>
</feature>
<reference evidence="2 3" key="1">
    <citation type="submission" date="2016-06" db="EMBL/GenBank/DDBJ databases">
        <title>Comparative genomics of the ectomycorrhizal sister species Rhizopogon vinicolor and Rhizopogon vesiculosus (Basidiomycota: Boletales) reveals a divergence of the mating type B locus.</title>
        <authorList>
            <consortium name="DOE Joint Genome Institute"/>
            <person name="Mujic A.B."/>
            <person name="Kuo A."/>
            <person name="Tritt A."/>
            <person name="Lipzen A."/>
            <person name="Chen C."/>
            <person name="Johnson J."/>
            <person name="Sharma A."/>
            <person name="Barry K."/>
            <person name="Grigoriev I.V."/>
            <person name="Spatafora J.W."/>
        </authorList>
    </citation>
    <scope>NUCLEOTIDE SEQUENCE [LARGE SCALE GENOMIC DNA]</scope>
    <source>
        <strain evidence="2 3">AM-OR11-026</strain>
    </source>
</reference>
<accession>A0A1B7N0C2</accession>
<organism evidence="2 3">
    <name type="scientific">Rhizopogon vinicolor AM-OR11-026</name>
    <dbReference type="NCBI Taxonomy" id="1314800"/>
    <lineage>
        <taxon>Eukaryota</taxon>
        <taxon>Fungi</taxon>
        <taxon>Dikarya</taxon>
        <taxon>Basidiomycota</taxon>
        <taxon>Agaricomycotina</taxon>
        <taxon>Agaricomycetes</taxon>
        <taxon>Agaricomycetidae</taxon>
        <taxon>Boletales</taxon>
        <taxon>Suillineae</taxon>
        <taxon>Rhizopogonaceae</taxon>
        <taxon>Rhizopogon</taxon>
    </lineage>
</organism>
<evidence type="ECO:0000313" key="3">
    <source>
        <dbReference type="Proteomes" id="UP000092154"/>
    </source>
</evidence>
<protein>
    <recommendedName>
        <fullName evidence="1">Fungal-type protein kinase domain-containing protein</fullName>
    </recommendedName>
</protein>
<evidence type="ECO:0000313" key="2">
    <source>
        <dbReference type="EMBL" id="OAX38296.1"/>
    </source>
</evidence>
<evidence type="ECO:0000259" key="1">
    <source>
        <dbReference type="Pfam" id="PF17667"/>
    </source>
</evidence>
<dbReference type="InterPro" id="IPR040976">
    <property type="entry name" value="Pkinase_fungal"/>
</dbReference>
<keyword evidence="3" id="KW-1185">Reference proteome</keyword>
<sequence>MFYETSSGLIIGILNNYDLSSTRDSPTGNERTGTVPFMAMELLTKAALEGKVEHLYRHDAES</sequence>
<dbReference type="AlphaFoldDB" id="A0A1B7N0C2"/>
<dbReference type="InParanoid" id="A0A1B7N0C2"/>
<gene>
    <name evidence="2" type="ORF">K503DRAFT_770628</name>
</gene>